<gene>
    <name evidence="3" type="ORF">MJG50_21110</name>
</gene>
<evidence type="ECO:0000313" key="3">
    <source>
        <dbReference type="EMBL" id="MCH1627840.1"/>
    </source>
</evidence>
<feature type="transmembrane region" description="Helical" evidence="2">
    <location>
        <begin position="232"/>
        <end position="255"/>
    </location>
</feature>
<keyword evidence="2" id="KW-0812">Transmembrane</keyword>
<feature type="transmembrane region" description="Helical" evidence="2">
    <location>
        <begin position="171"/>
        <end position="194"/>
    </location>
</feature>
<keyword evidence="2" id="KW-1133">Transmembrane helix</keyword>
<keyword evidence="2" id="KW-0472">Membrane</keyword>
<evidence type="ECO:0000313" key="4">
    <source>
        <dbReference type="Proteomes" id="UP001431131"/>
    </source>
</evidence>
<accession>A0AAW5E4H1</accession>
<feature type="region of interest" description="Disordered" evidence="1">
    <location>
        <begin position="40"/>
        <end position="66"/>
    </location>
</feature>
<proteinExistence type="predicted"/>
<organism evidence="3 4">
    <name type="scientific">Fredinandcohnia quinoae</name>
    <dbReference type="NCBI Taxonomy" id="2918902"/>
    <lineage>
        <taxon>Bacteria</taxon>
        <taxon>Bacillati</taxon>
        <taxon>Bacillota</taxon>
        <taxon>Bacilli</taxon>
        <taxon>Bacillales</taxon>
        <taxon>Bacillaceae</taxon>
        <taxon>Fredinandcohnia</taxon>
    </lineage>
</organism>
<reference evidence="3" key="1">
    <citation type="submission" date="2022-02" db="EMBL/GenBank/DDBJ databases">
        <title>Fredinandcohnia quinoae sp. nov. isolated from Chenopodium quinoa seeds.</title>
        <authorList>
            <person name="Saati-Santamaria Z."/>
            <person name="Flores-Felix J.D."/>
            <person name="Igual J.M."/>
            <person name="Velazquez E."/>
            <person name="Garcia-Fraile P."/>
            <person name="Martinez-Molina E."/>
        </authorList>
    </citation>
    <scope>NUCLEOTIDE SEQUENCE</scope>
    <source>
        <strain evidence="3">SECRCQ15</strain>
    </source>
</reference>
<sequence>MQCPNCSHENVGGKFCVKCGTQLDAGVQAEQAATVESVQPTVTQPPVQPQVQSAQPVQPAQPQQPNQALEATKKISKLYFAYFMQGLKSPTNMAQNVKGDQFINGIITMILYAISIPLMVYLGLRGSVFSPSFTDAALKPGFYYLLFIGFVALVTFGVVKLGRVEASIQDVFARFGAFLIVPTLFLITALVLSILKIELFMLLLSFGFIGLFLVIPFTIYSFKRNTVGGLDGVYATFLTYLAIILFFTTVAKVIINQITDIIGFGLF</sequence>
<name>A0AAW5E4H1_9BACI</name>
<evidence type="ECO:0000256" key="2">
    <source>
        <dbReference type="SAM" id="Phobius"/>
    </source>
</evidence>
<feature type="transmembrane region" description="Helical" evidence="2">
    <location>
        <begin position="102"/>
        <end position="122"/>
    </location>
</feature>
<evidence type="ECO:0000256" key="1">
    <source>
        <dbReference type="SAM" id="MobiDB-lite"/>
    </source>
</evidence>
<dbReference type="Proteomes" id="UP001431131">
    <property type="component" value="Unassembled WGS sequence"/>
</dbReference>
<protein>
    <submittedName>
        <fullName evidence="3">Zinc ribbon domain-containing protein</fullName>
    </submittedName>
</protein>
<keyword evidence="4" id="KW-1185">Reference proteome</keyword>
<dbReference type="AlphaFoldDB" id="A0AAW5E4H1"/>
<feature type="transmembrane region" description="Helical" evidence="2">
    <location>
        <begin position="142"/>
        <end position="159"/>
    </location>
</feature>
<feature type="transmembrane region" description="Helical" evidence="2">
    <location>
        <begin position="200"/>
        <end position="220"/>
    </location>
</feature>
<comment type="caution">
    <text evidence="3">The sequence shown here is derived from an EMBL/GenBank/DDBJ whole genome shotgun (WGS) entry which is preliminary data.</text>
</comment>
<dbReference type="EMBL" id="JAKTTI010000058">
    <property type="protein sequence ID" value="MCH1627840.1"/>
    <property type="molecule type" value="Genomic_DNA"/>
</dbReference>
<dbReference type="RefSeq" id="WP_240257757.1">
    <property type="nucleotide sequence ID" value="NZ_JAKTTI010000058.1"/>
</dbReference>
<feature type="compositionally biased region" description="Low complexity" evidence="1">
    <location>
        <begin position="40"/>
        <end position="65"/>
    </location>
</feature>